<dbReference type="InterPro" id="IPR036291">
    <property type="entry name" value="NAD(P)-bd_dom_sf"/>
</dbReference>
<dbReference type="GO" id="GO:0005829">
    <property type="term" value="C:cytosol"/>
    <property type="evidence" value="ECO:0007669"/>
    <property type="project" value="TreeGrafter"/>
</dbReference>
<dbReference type="FunFam" id="3.40.50.720:FF:000026">
    <property type="entry name" value="Glyoxylate/hydroxypyruvate reductase B"/>
    <property type="match status" value="1"/>
</dbReference>
<name>A0A1H6Q4V5_YARLL</name>
<sequence>MTQKVLFLDEIHDATKDYAALAQKCDIQHVGTTSREQFLKECKEGKYDGFVAIYRTFTTLGKVGRFDKELCDALPASIKAVCHYGAGYDQVDVAPFTERGIQVSNVQGAADAATALTNVYLMLGCLRNFGHAAISLRQGNWIGDVPLGHDPDGKVLGIMGMGGIGRQVRDYVKPFGFEKIIYYNRSRLSPELEGGCHYVTLDELYAQADVISVNVPLNAATRHMINSESISKMKDGVIIVNTARGPVIDEQALVDGLNSGKISSAGLDVYEHEPKINPGLLKNPQALLLPHFGTFTIETHRKMEEAVLNNIETFLKTGKVATIVPEQNGKF</sequence>
<dbReference type="GeneID" id="2910933"/>
<dbReference type="GO" id="GO:0030267">
    <property type="term" value="F:glyoxylate reductase (NADPH) activity"/>
    <property type="evidence" value="ECO:0007669"/>
    <property type="project" value="TreeGrafter"/>
</dbReference>
<organism evidence="6 8">
    <name type="scientific">Yarrowia lipolytica</name>
    <name type="common">Candida lipolytica</name>
    <dbReference type="NCBI Taxonomy" id="4952"/>
    <lineage>
        <taxon>Eukaryota</taxon>
        <taxon>Fungi</taxon>
        <taxon>Dikarya</taxon>
        <taxon>Ascomycota</taxon>
        <taxon>Saccharomycotina</taxon>
        <taxon>Dipodascomycetes</taxon>
        <taxon>Dipodascales</taxon>
        <taxon>Dipodascales incertae sedis</taxon>
        <taxon>Yarrowia</taxon>
    </lineage>
</organism>
<dbReference type="Pfam" id="PF00389">
    <property type="entry name" value="2-Hacid_dh"/>
    <property type="match status" value="1"/>
</dbReference>
<dbReference type="EMBL" id="CP017556">
    <property type="protein sequence ID" value="AOW04628.1"/>
    <property type="molecule type" value="Genomic_DNA"/>
</dbReference>
<dbReference type="Gene3D" id="3.40.50.720">
    <property type="entry name" value="NAD(P)-binding Rossmann-like Domain"/>
    <property type="match status" value="2"/>
</dbReference>
<dbReference type="SUPFAM" id="SSF52283">
    <property type="entry name" value="Formate/glycerate dehydrogenase catalytic domain-like"/>
    <property type="match status" value="1"/>
</dbReference>
<dbReference type="PROSITE" id="PS00671">
    <property type="entry name" value="D_2_HYDROXYACID_DH_3"/>
    <property type="match status" value="1"/>
</dbReference>
<evidence type="ECO:0000256" key="3">
    <source>
        <dbReference type="RuleBase" id="RU003719"/>
    </source>
</evidence>
<dbReference type="RefSeq" id="XP_503267.1">
    <property type="nucleotide sequence ID" value="XM_503267.1"/>
</dbReference>
<evidence type="ECO:0000313" key="8">
    <source>
        <dbReference type="Proteomes" id="UP000182444"/>
    </source>
</evidence>
<dbReference type="KEGG" id="yli:2910933"/>
<dbReference type="PANTHER" id="PTHR10996">
    <property type="entry name" value="2-HYDROXYACID DEHYDROGENASE-RELATED"/>
    <property type="match status" value="1"/>
</dbReference>
<dbReference type="PROSITE" id="PS00065">
    <property type="entry name" value="D_2_HYDROXYACID_DH_1"/>
    <property type="match status" value="1"/>
</dbReference>
<protein>
    <submittedName>
        <fullName evidence="7">D-isomer specific 2-hydroxyacid dehydrogenase</fullName>
    </submittedName>
</protein>
<dbReference type="Proteomes" id="UP000256601">
    <property type="component" value="Unassembled WGS sequence"/>
</dbReference>
<dbReference type="EMBL" id="KZ859009">
    <property type="protein sequence ID" value="RDW25210.1"/>
    <property type="molecule type" value="Genomic_DNA"/>
</dbReference>
<comment type="similarity">
    <text evidence="1 3">Belongs to the D-isomer specific 2-hydroxyacid dehydrogenase family.</text>
</comment>
<dbReference type="InterPro" id="IPR029752">
    <property type="entry name" value="D-isomer_DH_CS1"/>
</dbReference>
<evidence type="ECO:0000256" key="1">
    <source>
        <dbReference type="ARBA" id="ARBA00005854"/>
    </source>
</evidence>
<reference evidence="6 8" key="1">
    <citation type="journal article" date="2016" name="PLoS ONE">
        <title>Sequence Assembly of Yarrowia lipolytica Strain W29/CLIB89 Shows Transposable Element Diversity.</title>
        <authorList>
            <person name="Magnan C."/>
            <person name="Yu J."/>
            <person name="Chang I."/>
            <person name="Jahn E."/>
            <person name="Kanomata Y."/>
            <person name="Wu J."/>
            <person name="Zeller M."/>
            <person name="Oakes M."/>
            <person name="Baldi P."/>
            <person name="Sandmeyer S."/>
        </authorList>
    </citation>
    <scope>NUCLEOTIDE SEQUENCE [LARGE SCALE GENOMIC DNA]</scope>
    <source>
        <strain evidence="6">CLIB89</strain>
        <strain evidence="8">CLIB89(W29)</strain>
    </source>
</reference>
<dbReference type="SUPFAM" id="SSF51735">
    <property type="entry name" value="NAD(P)-binding Rossmann-fold domains"/>
    <property type="match status" value="1"/>
</dbReference>
<dbReference type="InterPro" id="IPR029753">
    <property type="entry name" value="D-isomer_DH_CS"/>
</dbReference>
<feature type="domain" description="D-isomer specific 2-hydroxyacid dehydrogenase NAD-binding" evidence="5">
    <location>
        <begin position="120"/>
        <end position="293"/>
    </location>
</feature>
<dbReference type="eggNOG" id="KOG0069">
    <property type="taxonomic scope" value="Eukaryota"/>
</dbReference>
<dbReference type="Proteomes" id="UP000182444">
    <property type="component" value="Chromosome 1D"/>
</dbReference>
<gene>
    <name evidence="7" type="ORF">B0I71DRAFT_133053</name>
    <name evidence="6" type="ORF">YALI1_D33504g</name>
</gene>
<dbReference type="InterPro" id="IPR006139">
    <property type="entry name" value="D-isomer_2_OHA_DH_cat_dom"/>
</dbReference>
<evidence type="ECO:0000256" key="2">
    <source>
        <dbReference type="ARBA" id="ARBA00023002"/>
    </source>
</evidence>
<dbReference type="PANTHER" id="PTHR10996:SF257">
    <property type="entry name" value="GLYOXYLATE REDUCTASE 1"/>
    <property type="match status" value="1"/>
</dbReference>
<dbReference type="InterPro" id="IPR006140">
    <property type="entry name" value="D-isomer_DH_NAD-bd"/>
</dbReference>
<reference evidence="7 9" key="2">
    <citation type="submission" date="2018-07" db="EMBL/GenBank/DDBJ databases">
        <title>Draft Genome Assemblies for Five Robust Yarrowia lipolytica Strains Exhibiting High Lipid Production and Pentose Sugar Utilization and Sugar Alcohol Secretion from Undetoxified Lignocellulosic Biomass Hydrolysates.</title>
        <authorList>
            <consortium name="DOE Joint Genome Institute"/>
            <person name="Walker C."/>
            <person name="Ryu S."/>
            <person name="Na H."/>
            <person name="Zane M."/>
            <person name="LaButti K."/>
            <person name="Lipzen A."/>
            <person name="Haridas S."/>
            <person name="Barry K."/>
            <person name="Grigoriev I.V."/>
            <person name="Quarterman J."/>
            <person name="Slininger P."/>
            <person name="Dien B."/>
            <person name="Trinh C.T."/>
        </authorList>
    </citation>
    <scope>NUCLEOTIDE SEQUENCE [LARGE SCALE GENOMIC DNA]</scope>
    <source>
        <strain evidence="7 9">YB392</strain>
    </source>
</reference>
<accession>A0A1H6Q4V5</accession>
<dbReference type="OMA" id="PHIAWAY"/>
<proteinExistence type="inferred from homology"/>
<keyword evidence="2 3" id="KW-0560">Oxidoreductase</keyword>
<evidence type="ECO:0000259" key="4">
    <source>
        <dbReference type="Pfam" id="PF00389"/>
    </source>
</evidence>
<dbReference type="GO" id="GO:0051287">
    <property type="term" value="F:NAD binding"/>
    <property type="evidence" value="ECO:0007669"/>
    <property type="project" value="InterPro"/>
</dbReference>
<dbReference type="OrthoDB" id="9991913at2759"/>
<evidence type="ECO:0000313" key="7">
    <source>
        <dbReference type="EMBL" id="RDW25210.1"/>
    </source>
</evidence>
<dbReference type="PROSITE" id="PS00670">
    <property type="entry name" value="D_2_HYDROXYACID_DH_2"/>
    <property type="match status" value="1"/>
</dbReference>
<dbReference type="GO" id="GO:0016618">
    <property type="term" value="F:hydroxypyruvate reductase [NAD(P)H] activity"/>
    <property type="evidence" value="ECO:0007669"/>
    <property type="project" value="TreeGrafter"/>
</dbReference>
<dbReference type="InterPro" id="IPR050223">
    <property type="entry name" value="D-isomer_2-hydroxyacid_DH"/>
</dbReference>
<dbReference type="VEuPathDB" id="FungiDB:YALI1_D33504g"/>
<dbReference type="VEuPathDB" id="FungiDB:YALI0_D25256g"/>
<dbReference type="Pfam" id="PF02826">
    <property type="entry name" value="2-Hacid_dh_C"/>
    <property type="match status" value="1"/>
</dbReference>
<feature type="domain" description="D-isomer specific 2-hydroxyacid dehydrogenase catalytic" evidence="4">
    <location>
        <begin position="5"/>
        <end position="324"/>
    </location>
</feature>
<evidence type="ECO:0000313" key="9">
    <source>
        <dbReference type="Proteomes" id="UP000256601"/>
    </source>
</evidence>
<evidence type="ECO:0000313" key="6">
    <source>
        <dbReference type="EMBL" id="AOW04628.1"/>
    </source>
</evidence>
<dbReference type="CDD" id="cd12168">
    <property type="entry name" value="Mand_dh_like"/>
    <property type="match status" value="1"/>
</dbReference>
<dbReference type="AlphaFoldDB" id="A0A1H6Q4V5"/>
<evidence type="ECO:0000259" key="5">
    <source>
        <dbReference type="Pfam" id="PF02826"/>
    </source>
</evidence>